<keyword evidence="3" id="KW-0378">Hydrolase</keyword>
<evidence type="ECO:0000256" key="3">
    <source>
        <dbReference type="ARBA" id="ARBA00022801"/>
    </source>
</evidence>
<dbReference type="InterPro" id="IPR043795">
    <property type="entry name" value="N-alpha-Ac-DABA-like"/>
</dbReference>
<dbReference type="InterPro" id="IPR055438">
    <property type="entry name" value="AstE_AspA_cat"/>
</dbReference>
<evidence type="ECO:0000313" key="7">
    <source>
        <dbReference type="EMBL" id="RKP18842.1"/>
    </source>
</evidence>
<dbReference type="CDD" id="cd06251">
    <property type="entry name" value="M14_ASTE_ASPA-like"/>
    <property type="match status" value="1"/>
</dbReference>
<dbReference type="PANTHER" id="PTHR37326">
    <property type="entry name" value="BLL3975 PROTEIN"/>
    <property type="match status" value="1"/>
</dbReference>
<evidence type="ECO:0000256" key="2">
    <source>
        <dbReference type="ARBA" id="ARBA00022723"/>
    </source>
</evidence>
<dbReference type="OMA" id="SEWIRVP"/>
<sequence>MKQGLSEWIRVPLIVARGINNGYESIIQMNRPTLGLTAAVHGNELNGVFCIHRLMAEIDCENLNGTIVAIPCVNVPGYLAYTREFIDKRDLNREFPGNEMGMPSQIYAYHLMTKIVSHLNVLIDLHTASFGRMNSFYVRANLHDEAVSHVNNSLAFFKMAKLMCPQIILHNNGQDGTLREAASTRGVKVITVEIGNPQTIQKTYTSWCYSGLLNILHYFGMRSHPGKDLNHQPIICSHGYWMYTRTGGVLEVYPKVSVFVDKGELIATIRDIFGNIVDEYYAPCKSIIIGKSSNPVAMSGDRIAHIGFIHDKNQPFPLFAKEEY</sequence>
<dbReference type="EMBL" id="KE561161">
    <property type="protein sequence ID" value="EPZ32313.1"/>
    <property type="molecule type" value="Genomic_DNA"/>
</dbReference>
<protein>
    <submittedName>
        <fullName evidence="6 7">Succinylglutamate desuccinylase/aspartoacylase</fullName>
    </submittedName>
</protein>
<keyword evidence="8" id="KW-1185">Reference proteome</keyword>
<reference evidence="9" key="2">
    <citation type="journal article" date="2018" name="Nat. Microbiol.">
        <title>Leveraging single-cell genomics to expand the fungal tree of life.</title>
        <authorList>
            <person name="Ahrendt S.R."/>
            <person name="Quandt C.A."/>
            <person name="Ciobanu D."/>
            <person name="Clum A."/>
            <person name="Salamov A."/>
            <person name="Andreopoulos B."/>
            <person name="Cheng J.F."/>
            <person name="Woyke T."/>
            <person name="Pelin A."/>
            <person name="Henrissat B."/>
            <person name="Reynolds N.K."/>
            <person name="Benny G.L."/>
            <person name="Smith M.E."/>
            <person name="James T.Y."/>
            <person name="Grigoriev I.V."/>
        </authorList>
    </citation>
    <scope>NUCLEOTIDE SEQUENCE [LARGE SCALE GENOMIC DNA]</scope>
    <source>
        <strain evidence="9">CSF55</strain>
    </source>
</reference>
<comment type="cofactor">
    <cofactor evidence="1">
        <name>Zn(2+)</name>
        <dbReference type="ChEBI" id="CHEBI:29105"/>
    </cofactor>
</comment>
<evidence type="ECO:0000313" key="8">
    <source>
        <dbReference type="Proteomes" id="UP000030755"/>
    </source>
</evidence>
<keyword evidence="2" id="KW-0479">Metal-binding</keyword>
<dbReference type="GO" id="GO:0046872">
    <property type="term" value="F:metal ion binding"/>
    <property type="evidence" value="ECO:0007669"/>
    <property type="project" value="UniProtKB-KW"/>
</dbReference>
<dbReference type="PANTHER" id="PTHR37326:SF1">
    <property type="entry name" value="BLL3975 PROTEIN"/>
    <property type="match status" value="1"/>
</dbReference>
<dbReference type="HOGENOM" id="CLU_035605_0_1_1"/>
<accession>A0A075AQ33</accession>
<dbReference type="GO" id="GO:0016788">
    <property type="term" value="F:hydrolase activity, acting on ester bonds"/>
    <property type="evidence" value="ECO:0007669"/>
    <property type="project" value="InterPro"/>
</dbReference>
<reference evidence="6 8" key="1">
    <citation type="journal article" date="2013" name="Curr. Biol.">
        <title>Shared signatures of parasitism and phylogenomics unite Cryptomycota and microsporidia.</title>
        <authorList>
            <person name="James T.Y."/>
            <person name="Pelin A."/>
            <person name="Bonen L."/>
            <person name="Ahrendt S."/>
            <person name="Sain D."/>
            <person name="Corradi N."/>
            <person name="Stajich J.E."/>
        </authorList>
    </citation>
    <scope>NUCLEOTIDE SEQUENCE [LARGE SCALE GENOMIC DNA]</scope>
    <source>
        <strain evidence="6">CSF55</strain>
        <strain evidence="6">CSF55</strain>
    </source>
</reference>
<dbReference type="AlphaFoldDB" id="A0A075AQ33"/>
<dbReference type="Proteomes" id="UP000281549">
    <property type="component" value="Unassembled WGS sequence"/>
</dbReference>
<evidence type="ECO:0000256" key="4">
    <source>
        <dbReference type="ARBA" id="ARBA00022833"/>
    </source>
</evidence>
<dbReference type="SUPFAM" id="SSF53187">
    <property type="entry name" value="Zn-dependent exopeptidases"/>
    <property type="match status" value="1"/>
</dbReference>
<organism evidence="6 8">
    <name type="scientific">Rozella allomycis (strain CSF55)</name>
    <dbReference type="NCBI Taxonomy" id="988480"/>
    <lineage>
        <taxon>Eukaryota</taxon>
        <taxon>Fungi</taxon>
        <taxon>Fungi incertae sedis</taxon>
        <taxon>Cryptomycota</taxon>
        <taxon>Cryptomycota incertae sedis</taxon>
        <taxon>Rozella</taxon>
    </lineage>
</organism>
<keyword evidence="4" id="KW-0862">Zinc</keyword>
<dbReference type="EMBL" id="ML005354">
    <property type="protein sequence ID" value="RKP18842.1"/>
    <property type="molecule type" value="Genomic_DNA"/>
</dbReference>
<dbReference type="InterPro" id="IPR053138">
    <property type="entry name" value="N-alpha-Ac-DABA_deacetylase"/>
</dbReference>
<evidence type="ECO:0000313" key="6">
    <source>
        <dbReference type="EMBL" id="EPZ32313.1"/>
    </source>
</evidence>
<dbReference type="Gene3D" id="3.40.630.10">
    <property type="entry name" value="Zn peptidases"/>
    <property type="match status" value="1"/>
</dbReference>
<dbReference type="Pfam" id="PF24827">
    <property type="entry name" value="AstE_AspA_cat"/>
    <property type="match status" value="1"/>
</dbReference>
<proteinExistence type="predicted"/>
<reference evidence="7" key="3">
    <citation type="submission" date="2018-08" db="EMBL/GenBank/DDBJ databases">
        <title>Leveraging single-cell genomics to expand the Fungal Tree of Life.</title>
        <authorList>
            <consortium name="DOE Joint Genome Institute"/>
            <person name="Ahrendt S.R."/>
            <person name="Quandt C.A."/>
            <person name="Ciobanu D."/>
            <person name="Clum A."/>
            <person name="Salamov A."/>
            <person name="Andreopoulos B."/>
            <person name="Cheng J.-F."/>
            <person name="Woyke T."/>
            <person name="Pelin A."/>
            <person name="Henrissat B."/>
            <person name="Reynolds N."/>
            <person name="Benny G.L."/>
            <person name="Smith M.E."/>
            <person name="James T.Y."/>
            <person name="Grigoriev I.V."/>
        </authorList>
    </citation>
    <scope>NUCLEOTIDE SEQUENCE</scope>
    <source>
        <strain evidence="7">CSF55</strain>
    </source>
</reference>
<evidence type="ECO:0000256" key="1">
    <source>
        <dbReference type="ARBA" id="ARBA00001947"/>
    </source>
</evidence>
<gene>
    <name evidence="6" type="ORF">O9G_002154</name>
    <name evidence="7" type="ORF">ROZALSC1DRAFT_29502</name>
</gene>
<dbReference type="GO" id="GO:0016811">
    <property type="term" value="F:hydrolase activity, acting on carbon-nitrogen (but not peptide) bonds, in linear amides"/>
    <property type="evidence" value="ECO:0007669"/>
    <property type="project" value="InterPro"/>
</dbReference>
<feature type="domain" description="Succinylglutamate desuccinylase/Aspartoacylase catalytic" evidence="5">
    <location>
        <begin position="32"/>
        <end position="216"/>
    </location>
</feature>
<dbReference type="OrthoDB" id="5588846at2759"/>
<evidence type="ECO:0000259" key="5">
    <source>
        <dbReference type="Pfam" id="PF24827"/>
    </source>
</evidence>
<evidence type="ECO:0000313" key="9">
    <source>
        <dbReference type="Proteomes" id="UP000281549"/>
    </source>
</evidence>
<dbReference type="Proteomes" id="UP000030755">
    <property type="component" value="Unassembled WGS sequence"/>
</dbReference>
<dbReference type="PIRSF" id="PIRSF039012">
    <property type="entry name" value="ASP"/>
    <property type="match status" value="1"/>
</dbReference>
<name>A0A075AQ33_ROZAC</name>